<dbReference type="Proteomes" id="UP000299102">
    <property type="component" value="Unassembled WGS sequence"/>
</dbReference>
<evidence type="ECO:0000313" key="2">
    <source>
        <dbReference type="Proteomes" id="UP000299102"/>
    </source>
</evidence>
<dbReference type="EMBL" id="BGZK01000279">
    <property type="protein sequence ID" value="GBP33802.1"/>
    <property type="molecule type" value="Genomic_DNA"/>
</dbReference>
<proteinExistence type="predicted"/>
<name>A0A4C1V6B3_EUMVA</name>
<gene>
    <name evidence="1" type="ORF">EVAR_25403_1</name>
</gene>
<accession>A0A4C1V6B3</accession>
<comment type="caution">
    <text evidence="1">The sequence shown here is derived from an EMBL/GenBank/DDBJ whole genome shotgun (WGS) entry which is preliminary data.</text>
</comment>
<sequence>MVKNEILDIVDTTLFLDLTLDAKLRWNSHITRSAKRLGSAAYAVKRIRRLTVYCRRFSRPARKSQAPAATGVSGVVEARTASENRRRRCAGAGRGKCINIQPCMEFVYVFMRRVIGISLIAKRSFVDSIPARVQLSCAGHGSALASSRTRGWFQYTLKPSKIELVPKLLEDQQKQKFQAASSRPLSGIQEAYPRTDRFA</sequence>
<evidence type="ECO:0000313" key="1">
    <source>
        <dbReference type="EMBL" id="GBP33802.1"/>
    </source>
</evidence>
<dbReference type="AlphaFoldDB" id="A0A4C1V6B3"/>
<reference evidence="1 2" key="1">
    <citation type="journal article" date="2019" name="Commun. Biol.">
        <title>The bagworm genome reveals a unique fibroin gene that provides high tensile strength.</title>
        <authorList>
            <person name="Kono N."/>
            <person name="Nakamura H."/>
            <person name="Ohtoshi R."/>
            <person name="Tomita M."/>
            <person name="Numata K."/>
            <person name="Arakawa K."/>
        </authorList>
    </citation>
    <scope>NUCLEOTIDE SEQUENCE [LARGE SCALE GENOMIC DNA]</scope>
</reference>
<protein>
    <submittedName>
        <fullName evidence="1">Uncharacterized protein</fullName>
    </submittedName>
</protein>
<dbReference type="OrthoDB" id="414730at2759"/>
<organism evidence="1 2">
    <name type="scientific">Eumeta variegata</name>
    <name type="common">Bagworm moth</name>
    <name type="synonym">Eumeta japonica</name>
    <dbReference type="NCBI Taxonomy" id="151549"/>
    <lineage>
        <taxon>Eukaryota</taxon>
        <taxon>Metazoa</taxon>
        <taxon>Ecdysozoa</taxon>
        <taxon>Arthropoda</taxon>
        <taxon>Hexapoda</taxon>
        <taxon>Insecta</taxon>
        <taxon>Pterygota</taxon>
        <taxon>Neoptera</taxon>
        <taxon>Endopterygota</taxon>
        <taxon>Lepidoptera</taxon>
        <taxon>Glossata</taxon>
        <taxon>Ditrysia</taxon>
        <taxon>Tineoidea</taxon>
        <taxon>Psychidae</taxon>
        <taxon>Oiketicinae</taxon>
        <taxon>Eumeta</taxon>
    </lineage>
</organism>
<keyword evidence="2" id="KW-1185">Reference proteome</keyword>